<feature type="region of interest" description="Disordered" evidence="1">
    <location>
        <begin position="138"/>
        <end position="177"/>
    </location>
</feature>
<evidence type="ECO:0000256" key="1">
    <source>
        <dbReference type="SAM" id="MobiDB-lite"/>
    </source>
</evidence>
<evidence type="ECO:0000313" key="2">
    <source>
        <dbReference type="EMBL" id="KAJ7714173.1"/>
    </source>
</evidence>
<name>A0AAD7H7C2_9AGAR</name>
<protein>
    <submittedName>
        <fullName evidence="2">Uncharacterized protein</fullName>
    </submittedName>
</protein>
<feature type="compositionally biased region" description="Basic residues" evidence="1">
    <location>
        <begin position="66"/>
        <end position="75"/>
    </location>
</feature>
<evidence type="ECO:0000313" key="3">
    <source>
        <dbReference type="Proteomes" id="UP001215280"/>
    </source>
</evidence>
<proteinExistence type="predicted"/>
<organism evidence="2 3">
    <name type="scientific">Mycena maculata</name>
    <dbReference type="NCBI Taxonomy" id="230809"/>
    <lineage>
        <taxon>Eukaryota</taxon>
        <taxon>Fungi</taxon>
        <taxon>Dikarya</taxon>
        <taxon>Basidiomycota</taxon>
        <taxon>Agaricomycotina</taxon>
        <taxon>Agaricomycetes</taxon>
        <taxon>Agaricomycetidae</taxon>
        <taxon>Agaricales</taxon>
        <taxon>Marasmiineae</taxon>
        <taxon>Mycenaceae</taxon>
        <taxon>Mycena</taxon>
    </lineage>
</organism>
<feature type="compositionally biased region" description="Polar residues" evidence="1">
    <location>
        <begin position="155"/>
        <end position="168"/>
    </location>
</feature>
<gene>
    <name evidence="2" type="ORF">DFH07DRAFT_1068624</name>
</gene>
<accession>A0AAD7H7C2</accession>
<dbReference type="AlphaFoldDB" id="A0AAD7H7C2"/>
<feature type="region of interest" description="Disordered" evidence="1">
    <location>
        <begin position="66"/>
        <end position="98"/>
    </location>
</feature>
<dbReference type="Proteomes" id="UP001215280">
    <property type="component" value="Unassembled WGS sequence"/>
</dbReference>
<comment type="caution">
    <text evidence="2">The sequence shown here is derived from an EMBL/GenBank/DDBJ whole genome shotgun (WGS) entry which is preliminary data.</text>
</comment>
<reference evidence="2" key="1">
    <citation type="submission" date="2023-03" db="EMBL/GenBank/DDBJ databases">
        <title>Massive genome expansion in bonnet fungi (Mycena s.s.) driven by repeated elements and novel gene families across ecological guilds.</title>
        <authorList>
            <consortium name="Lawrence Berkeley National Laboratory"/>
            <person name="Harder C.B."/>
            <person name="Miyauchi S."/>
            <person name="Viragh M."/>
            <person name="Kuo A."/>
            <person name="Thoen E."/>
            <person name="Andreopoulos B."/>
            <person name="Lu D."/>
            <person name="Skrede I."/>
            <person name="Drula E."/>
            <person name="Henrissat B."/>
            <person name="Morin E."/>
            <person name="Kohler A."/>
            <person name="Barry K."/>
            <person name="LaButti K."/>
            <person name="Morin E."/>
            <person name="Salamov A."/>
            <person name="Lipzen A."/>
            <person name="Mereny Z."/>
            <person name="Hegedus B."/>
            <person name="Baldrian P."/>
            <person name="Stursova M."/>
            <person name="Weitz H."/>
            <person name="Taylor A."/>
            <person name="Grigoriev I.V."/>
            <person name="Nagy L.G."/>
            <person name="Martin F."/>
            <person name="Kauserud H."/>
        </authorList>
    </citation>
    <scope>NUCLEOTIDE SEQUENCE</scope>
    <source>
        <strain evidence="2">CBHHK188m</strain>
    </source>
</reference>
<feature type="compositionally biased region" description="Pro residues" evidence="1">
    <location>
        <begin position="84"/>
        <end position="94"/>
    </location>
</feature>
<dbReference type="EMBL" id="JARJLG010000376">
    <property type="protein sequence ID" value="KAJ7714173.1"/>
    <property type="molecule type" value="Genomic_DNA"/>
</dbReference>
<sequence length="248" mass="26367">MLIQRNIQDEDEKLITPHELSASTVHATGTGPPCIKPGIQAELGSHHITGIILPRLPSFSHRRSPLALARPRRQQPVRNTLPAGAPPSRKPPAVPSALPSARSLLLAERRASCPCPRASPRALLAPIGAPWAPCLLGPRPPARTSRPNHGIADAPSTSSGDASTSRPGASTREAAARKRREYGRILLGNILKATLTNEKLQTKPLSSAAEHDDNTYEHQTRVLAGYKAVLSSTSVPCSPRVSAKGART</sequence>
<keyword evidence="3" id="KW-1185">Reference proteome</keyword>